<reference evidence="3 4" key="1">
    <citation type="submission" date="2018-08" db="EMBL/GenBank/DDBJ databases">
        <title>Genomic Encyclopedia of Type Strains, Phase III (KMG-III): the genomes of soil and plant-associated and newly described type strains.</title>
        <authorList>
            <person name="Whitman W."/>
        </authorList>
    </citation>
    <scope>NUCLEOTIDE SEQUENCE [LARGE SCALE GENOMIC DNA]</scope>
    <source>
        <strain evidence="3 4">325-5</strain>
    </source>
</reference>
<evidence type="ECO:0000313" key="3">
    <source>
        <dbReference type="EMBL" id="REE80351.1"/>
    </source>
</evidence>
<evidence type="ECO:0000313" key="4">
    <source>
        <dbReference type="Proteomes" id="UP000256429"/>
    </source>
</evidence>
<evidence type="ECO:0000256" key="1">
    <source>
        <dbReference type="ARBA" id="ARBA00022723"/>
    </source>
</evidence>
<dbReference type="PANTHER" id="PTHR23422:SF9">
    <property type="entry name" value="ZN-DEPENDENT HYDROLASE"/>
    <property type="match status" value="1"/>
</dbReference>
<evidence type="ECO:0000256" key="2">
    <source>
        <dbReference type="ARBA" id="ARBA00022801"/>
    </source>
</evidence>
<dbReference type="GO" id="GO:0008239">
    <property type="term" value="F:dipeptidyl-peptidase activity"/>
    <property type="evidence" value="ECO:0007669"/>
    <property type="project" value="TreeGrafter"/>
</dbReference>
<dbReference type="Pfam" id="PF03571">
    <property type="entry name" value="Peptidase_M49"/>
    <property type="match status" value="1"/>
</dbReference>
<name>A0A3D9RRJ1_9FLAO</name>
<accession>A0A3D9RRJ1</accession>
<gene>
    <name evidence="3" type="ORF">BX611_1993</name>
</gene>
<organism evidence="3 4">
    <name type="scientific">Lutibacter oceani</name>
    <dbReference type="NCBI Taxonomy" id="1853311"/>
    <lineage>
        <taxon>Bacteria</taxon>
        <taxon>Pseudomonadati</taxon>
        <taxon>Bacteroidota</taxon>
        <taxon>Flavobacteriia</taxon>
        <taxon>Flavobacteriales</taxon>
        <taxon>Flavobacteriaceae</taxon>
        <taxon>Lutibacter</taxon>
    </lineage>
</organism>
<dbReference type="Gene3D" id="3.30.540.30">
    <property type="match status" value="1"/>
</dbReference>
<dbReference type="AlphaFoldDB" id="A0A3D9RRJ1"/>
<dbReference type="PANTHER" id="PTHR23422">
    <property type="entry name" value="DIPEPTIDYL PEPTIDASE III-RELATED"/>
    <property type="match status" value="1"/>
</dbReference>
<proteinExistence type="predicted"/>
<comment type="caution">
    <text evidence="3">The sequence shown here is derived from an EMBL/GenBank/DDBJ whole genome shotgun (WGS) entry which is preliminary data.</text>
</comment>
<keyword evidence="1" id="KW-0479">Metal-binding</keyword>
<protein>
    <submittedName>
        <fullName evidence="3">Peptidase M49-like protein</fullName>
    </submittedName>
</protein>
<keyword evidence="2" id="KW-0378">Hydrolase</keyword>
<dbReference type="GO" id="GO:0005737">
    <property type="term" value="C:cytoplasm"/>
    <property type="evidence" value="ECO:0007669"/>
    <property type="project" value="TreeGrafter"/>
</dbReference>
<dbReference type="OrthoDB" id="9812747at2"/>
<keyword evidence="4" id="KW-1185">Reference proteome</keyword>
<dbReference type="Proteomes" id="UP000256429">
    <property type="component" value="Unassembled WGS sequence"/>
</dbReference>
<sequence length="550" mass="62401">MKKIIVLMVLTVLFSCKEDKEARKPTKQITVEENLVDMSKNLNKYVPFKLTSDVSVLTENERKMLPILIKAADKMNELFWYEAYGDRESLMASITDEDTKKFVEINYGPWDRLAGNAPFVDGIGGKPAGANYYPADMTKEEFESFDDENKSSLYTFVKRNEDGTLKTVWYHQQFESQVKEVSDLLLEASKLAEDTGLKKYLELRSQAFLDDKYQQSDFAWMDMKTNRLDVVIGPIETYEDQLFGNKASHEGYVLIKDMVWSKKLEKFAQFLPELQVGLPVDEAYKKETPGTDSELNAYDVVYYAGDCNSGSKTIAINLPNDEEVQLKNGSRRLQLKNAMRAKFDKILVPISESLIDESQRKHITFDAFFANTMFHEVAHGLGIKNTINNKGTVRNSLKELASALEEGKADILGLYMVQQLHKKGEIDGDMKDYMTTFMTSIFRSVRFGASSAHGKANMIRFNFFKEKGAFTKNEDGTYKVNYDKMEGAMKDLSNLILTLQGNGDYEGVAKLVTEKGVISEDLQSDLDKLSKANIPVDVIFEQRIDALGLQ</sequence>
<dbReference type="EMBL" id="QTTQ01000011">
    <property type="protein sequence ID" value="REE80351.1"/>
    <property type="molecule type" value="Genomic_DNA"/>
</dbReference>
<dbReference type="GO" id="GO:0046872">
    <property type="term" value="F:metal ion binding"/>
    <property type="evidence" value="ECO:0007669"/>
    <property type="project" value="UniProtKB-KW"/>
</dbReference>
<dbReference type="InterPro" id="IPR039461">
    <property type="entry name" value="Peptidase_M49"/>
</dbReference>
<dbReference type="RefSeq" id="WP_115880717.1">
    <property type="nucleotide sequence ID" value="NZ_QTTQ01000011.1"/>
</dbReference>
<dbReference type="PROSITE" id="PS51257">
    <property type="entry name" value="PROKAR_LIPOPROTEIN"/>
    <property type="match status" value="1"/>
</dbReference>